<dbReference type="Gene3D" id="2.40.128.130">
    <property type="entry name" value="Autotransporter beta-domain"/>
    <property type="match status" value="1"/>
</dbReference>
<gene>
    <name evidence="3" type="ORF">ABM479_31065</name>
</gene>
<sequence>MLAAVRATLRISTFLVPVSACLNPAVAVAASLSWTGAADSNWNNANNWSTAAVPNSVSSVVIDGGNFPAEILAGDSASTGDLTVGLASDGTLTALGALQTSSASIGSHAGVTGTFDLTGSAANWQNSGTLLVGDQGTGTFTVSAGGQYTGSGPVYVGYASGSNGSVTVSGQSSFTLSGGQSLFVGYDGQGSFDLTDGATASTGDATLGYGTGGTGSVSVSGAGTSWLIDGDLVVGRDGTGTIIIATGATVSNDNATIGLGNGGGTSSATISGLGSQWTTSGVLTVGSSGAGALSIYSGSTVSSGSAIIGRFASGSVTVGGAGSLWNTGALLVGGDHNDADSSGANGKLDISTGGEVTSSSAVIADGKNSAGAVTVDGAGSHWDINADLTVGNEGSGSLSVSGSASASAATVTLGKETSSSGTLVVIGNGSHFDMSGELQDGAAGSGSLQVLADGSLSTGNASLGTEAGGNGQALVSGAGSHWAIDGELDVGSSSGGTGSLAVSSQGALTSQSASIGTATDATGSVTVTGSGSNWTNQGNLTVGDAGASTLDVIQGGTVKTANATIGNAAGSNGAVNVTGEGSVLSVDDRLTVGNAGNASLTLSGGSTLSASSLTIAAQTSSTASVNVGAALGQTATGAATLDVDTIHFGSGDGSLVFNFGGAAQTLAATIDGNGSLYVASGDVTLTGNSSAFSGVTSISGGSLIVDGTLGGSINLSGYGVLGGTGTVGSTVVGAGATLSPGDNGIGTLTVDGNLTTQSGSTILVESNETATDRIDVTGTASLNGGTLSLVGGSLKAFTNYTILSATGGISGGFDAIQSNYAFVTPVLDYSGGTIDLTLERNSTSFAAAGTTANQRSTARGIESLGASNSLYDAVAVLSMNEASGALQQLAGEIHTSLLGTSFDNGRFVRDAAIDRLRDMQGGVTASTKQARVTSDAGLAYASDDRHQATASEKAIDGILADPANGLASVWSAPYGGWTSSDNGSSSTGGILFGFDTTLNDTGWRIGALAGYGRSRFSQSDVSAHADTDNYNVGLYAGKTWGSLALRLGGTYGLQSVSTLRDIDFSGYADSLRADYNAYTAQVFGELAYDIALGDTRLEPYANVTFTDVRSSAFSERGGAAALSGSTDQSPVTFATFGVRAERNIALADMPAKLYGALGWQHAFGDLDISSRMAFAGSDIFTESGTVVDRDSLVVDAGFDIALSQQISLALDYNGNFGAENRAHLFRLLLQARY</sequence>
<feature type="signal peptide" evidence="1">
    <location>
        <begin position="1"/>
        <end position="29"/>
    </location>
</feature>
<dbReference type="SMART" id="SM00869">
    <property type="entry name" value="Autotransporter"/>
    <property type="match status" value="1"/>
</dbReference>
<reference evidence="3" key="1">
    <citation type="submission" date="2024-06" db="EMBL/GenBank/DDBJ databases">
        <authorList>
            <person name="Li T."/>
            <person name="Gao R."/>
        </authorList>
    </citation>
    <scope>NUCLEOTIDE SEQUENCE</scope>
    <source>
        <strain evidence="3">ZPR3</strain>
        <plasmid evidence="3">unnamed2</plasmid>
    </source>
</reference>
<evidence type="ECO:0000313" key="3">
    <source>
        <dbReference type="EMBL" id="XBT96688.1"/>
    </source>
</evidence>
<geneLocation type="plasmid" evidence="3">
    <name>unnamed2</name>
</geneLocation>
<dbReference type="SUPFAM" id="SSF103515">
    <property type="entry name" value="Autotransporter"/>
    <property type="match status" value="1"/>
</dbReference>
<organism evidence="3">
    <name type="scientific">Rhizobium sp. ZPR3</name>
    <dbReference type="NCBI Taxonomy" id="3158967"/>
    <lineage>
        <taxon>Bacteria</taxon>
        <taxon>Pseudomonadati</taxon>
        <taxon>Pseudomonadota</taxon>
        <taxon>Alphaproteobacteria</taxon>
        <taxon>Hyphomicrobiales</taxon>
        <taxon>Rhizobiaceae</taxon>
        <taxon>Rhizobium/Agrobacterium group</taxon>
        <taxon>Rhizobium</taxon>
    </lineage>
</organism>
<proteinExistence type="predicted"/>
<dbReference type="AlphaFoldDB" id="A0AAU7S2W1"/>
<dbReference type="SUPFAM" id="SSF51126">
    <property type="entry name" value="Pectin lyase-like"/>
    <property type="match status" value="1"/>
</dbReference>
<feature type="chain" id="PRO_5043941486" evidence="1">
    <location>
        <begin position="30"/>
        <end position="1233"/>
    </location>
</feature>
<evidence type="ECO:0000259" key="2">
    <source>
        <dbReference type="PROSITE" id="PS51208"/>
    </source>
</evidence>
<dbReference type="RefSeq" id="WP_349961485.1">
    <property type="nucleotide sequence ID" value="NZ_CP157962.1"/>
</dbReference>
<name>A0AAU7S2W1_9HYPH</name>
<dbReference type="InterPro" id="IPR011050">
    <property type="entry name" value="Pectin_lyase_fold/virulence"/>
</dbReference>
<dbReference type="NCBIfam" id="TIGR04393">
    <property type="entry name" value="rpt_T5SS_PEPC"/>
    <property type="match status" value="9"/>
</dbReference>
<keyword evidence="3" id="KW-0614">Plasmid</keyword>
<dbReference type="GO" id="GO:0019867">
    <property type="term" value="C:outer membrane"/>
    <property type="evidence" value="ECO:0007669"/>
    <property type="project" value="InterPro"/>
</dbReference>
<dbReference type="InterPro" id="IPR006315">
    <property type="entry name" value="OM_autotransptr_brl_dom"/>
</dbReference>
<dbReference type="InterPro" id="IPR030895">
    <property type="entry name" value="T5SS_PEPC_rpt"/>
</dbReference>
<dbReference type="NCBIfam" id="TIGR01414">
    <property type="entry name" value="autotrans_barl"/>
    <property type="match status" value="1"/>
</dbReference>
<dbReference type="EMBL" id="CP157962">
    <property type="protein sequence ID" value="XBT96688.1"/>
    <property type="molecule type" value="Genomic_DNA"/>
</dbReference>
<protein>
    <submittedName>
        <fullName evidence="3">Autotransporter domain-containing protein</fullName>
    </submittedName>
</protein>
<evidence type="ECO:0000256" key="1">
    <source>
        <dbReference type="SAM" id="SignalP"/>
    </source>
</evidence>
<dbReference type="Pfam" id="PF03797">
    <property type="entry name" value="Autotransporter"/>
    <property type="match status" value="1"/>
</dbReference>
<keyword evidence="1" id="KW-0732">Signal</keyword>
<accession>A0AAU7S2W1</accession>
<dbReference type="InterPro" id="IPR036709">
    <property type="entry name" value="Autotransporte_beta_dom_sf"/>
</dbReference>
<dbReference type="InterPro" id="IPR005546">
    <property type="entry name" value="Autotransporte_beta"/>
</dbReference>
<feature type="domain" description="Autotransporter" evidence="2">
    <location>
        <begin position="962"/>
        <end position="1233"/>
    </location>
</feature>
<dbReference type="PROSITE" id="PS51208">
    <property type="entry name" value="AUTOTRANSPORTER"/>
    <property type="match status" value="1"/>
</dbReference>